<comment type="caution">
    <text evidence="2">The sequence shown here is derived from an EMBL/GenBank/DDBJ whole genome shotgun (WGS) entry which is preliminary data.</text>
</comment>
<protein>
    <submittedName>
        <fullName evidence="2">Uncharacterized protein</fullName>
    </submittedName>
</protein>
<reference evidence="2 3" key="1">
    <citation type="submission" date="2024-01" db="EMBL/GenBank/DDBJ databases">
        <title>The complete chloroplast genome sequence of Lithospermum erythrorhizon: insights into the phylogenetic relationship among Boraginaceae species and the maternal lineages of purple gromwells.</title>
        <authorList>
            <person name="Okada T."/>
            <person name="Watanabe K."/>
        </authorList>
    </citation>
    <scope>NUCLEOTIDE SEQUENCE [LARGE SCALE GENOMIC DNA]</scope>
</reference>
<sequence>MSGGSNPEIPSISNQHKTAPQWPDSPVMVMEPDTLAFFRLYTAVGAGFTIGYLRFSKDHDPFANIAIPQDVAQEVVSRLNNEGVGGNLPDADVISAEPLSVHLLSSSTTKSSHSRTTPSFETAEPLQAGTNARKPGNIPTIIRDSLPLEFSYEDLVNFRRYFSIPAFVEMCLPLEREQIFEPLVDPSHNEGPLARG</sequence>
<evidence type="ECO:0000256" key="1">
    <source>
        <dbReference type="SAM" id="MobiDB-lite"/>
    </source>
</evidence>
<dbReference type="AlphaFoldDB" id="A0AAV3Q4G4"/>
<organism evidence="2 3">
    <name type="scientific">Lithospermum erythrorhizon</name>
    <name type="common">Purple gromwell</name>
    <name type="synonym">Lithospermum officinale var. erythrorhizon</name>
    <dbReference type="NCBI Taxonomy" id="34254"/>
    <lineage>
        <taxon>Eukaryota</taxon>
        <taxon>Viridiplantae</taxon>
        <taxon>Streptophyta</taxon>
        <taxon>Embryophyta</taxon>
        <taxon>Tracheophyta</taxon>
        <taxon>Spermatophyta</taxon>
        <taxon>Magnoliopsida</taxon>
        <taxon>eudicotyledons</taxon>
        <taxon>Gunneridae</taxon>
        <taxon>Pentapetalae</taxon>
        <taxon>asterids</taxon>
        <taxon>lamiids</taxon>
        <taxon>Boraginales</taxon>
        <taxon>Boraginaceae</taxon>
        <taxon>Boraginoideae</taxon>
        <taxon>Lithospermeae</taxon>
        <taxon>Lithospermum</taxon>
    </lineage>
</organism>
<gene>
    <name evidence="2" type="ORF">LIER_15579</name>
</gene>
<dbReference type="EMBL" id="BAABME010003390">
    <property type="protein sequence ID" value="GAA0158604.1"/>
    <property type="molecule type" value="Genomic_DNA"/>
</dbReference>
<evidence type="ECO:0000313" key="2">
    <source>
        <dbReference type="EMBL" id="GAA0158604.1"/>
    </source>
</evidence>
<dbReference type="Proteomes" id="UP001454036">
    <property type="component" value="Unassembled WGS sequence"/>
</dbReference>
<keyword evidence="3" id="KW-1185">Reference proteome</keyword>
<accession>A0AAV3Q4G4</accession>
<evidence type="ECO:0000313" key="3">
    <source>
        <dbReference type="Proteomes" id="UP001454036"/>
    </source>
</evidence>
<proteinExistence type="predicted"/>
<name>A0AAV3Q4G4_LITER</name>
<feature type="region of interest" description="Disordered" evidence="1">
    <location>
        <begin position="1"/>
        <end position="25"/>
    </location>
</feature>